<feature type="region of interest" description="Disordered" evidence="4">
    <location>
        <begin position="1"/>
        <end position="61"/>
    </location>
</feature>
<protein>
    <submittedName>
        <fullName evidence="7">E3 ubiquitin-protein ligase MARCH4-like protein</fullName>
    </submittedName>
</protein>
<keyword evidence="1" id="KW-0479">Metal-binding</keyword>
<dbReference type="GO" id="GO:0008270">
    <property type="term" value="F:zinc ion binding"/>
    <property type="evidence" value="ECO:0007669"/>
    <property type="project" value="UniProtKB-KW"/>
</dbReference>
<dbReference type="EMBL" id="JPKY01000170">
    <property type="protein sequence ID" value="KFH40751.1"/>
    <property type="molecule type" value="Genomic_DNA"/>
</dbReference>
<dbReference type="AlphaFoldDB" id="A0A086SUG9"/>
<evidence type="ECO:0000256" key="4">
    <source>
        <dbReference type="SAM" id="MobiDB-lite"/>
    </source>
</evidence>
<dbReference type="SMART" id="SM00744">
    <property type="entry name" value="RINGv"/>
    <property type="match status" value="1"/>
</dbReference>
<dbReference type="HOGENOM" id="CLU_047453_0_0_1"/>
<feature type="transmembrane region" description="Helical" evidence="5">
    <location>
        <begin position="271"/>
        <end position="294"/>
    </location>
</feature>
<keyword evidence="5" id="KW-0812">Transmembrane</keyword>
<accession>A0A086SUG9</accession>
<feature type="transmembrane region" description="Helical" evidence="5">
    <location>
        <begin position="162"/>
        <end position="180"/>
    </location>
</feature>
<dbReference type="OrthoDB" id="264354at2759"/>
<feature type="compositionally biased region" description="Polar residues" evidence="4">
    <location>
        <begin position="23"/>
        <end position="46"/>
    </location>
</feature>
<dbReference type="PANTHER" id="PTHR46347:SF1">
    <property type="entry name" value="RING_FYVE_PHD ZINC FINGER SUPERFAMILY PROTEIN"/>
    <property type="match status" value="1"/>
</dbReference>
<comment type="caution">
    <text evidence="7">The sequence shown here is derived from an EMBL/GenBank/DDBJ whole genome shotgun (WGS) entry which is preliminary data.</text>
</comment>
<evidence type="ECO:0000313" key="8">
    <source>
        <dbReference type="Proteomes" id="UP000029964"/>
    </source>
</evidence>
<name>A0A086SUG9_HAPC1</name>
<dbReference type="PANTHER" id="PTHR46347">
    <property type="entry name" value="RING/FYVE/PHD ZINC FINGER SUPERFAMILY PROTEIN"/>
    <property type="match status" value="1"/>
</dbReference>
<dbReference type="Proteomes" id="UP000029964">
    <property type="component" value="Unassembled WGS sequence"/>
</dbReference>
<keyword evidence="8" id="KW-1185">Reference proteome</keyword>
<dbReference type="InterPro" id="IPR013083">
    <property type="entry name" value="Znf_RING/FYVE/PHD"/>
</dbReference>
<feature type="compositionally biased region" description="Polar residues" evidence="4">
    <location>
        <begin position="76"/>
        <end position="88"/>
    </location>
</feature>
<feature type="transmembrane region" description="Helical" evidence="5">
    <location>
        <begin position="227"/>
        <end position="250"/>
    </location>
</feature>
<keyword evidence="5" id="KW-1133">Transmembrane helix</keyword>
<proteinExistence type="predicted"/>
<dbReference type="Gene3D" id="3.30.40.10">
    <property type="entry name" value="Zinc/RING finger domain, C3HC4 (zinc finger)"/>
    <property type="match status" value="1"/>
</dbReference>
<evidence type="ECO:0000259" key="6">
    <source>
        <dbReference type="PROSITE" id="PS51292"/>
    </source>
</evidence>
<evidence type="ECO:0000256" key="5">
    <source>
        <dbReference type="SAM" id="Phobius"/>
    </source>
</evidence>
<dbReference type="PROSITE" id="PS51292">
    <property type="entry name" value="ZF_RING_CH"/>
    <property type="match status" value="1"/>
</dbReference>
<feature type="region of interest" description="Disordered" evidence="4">
    <location>
        <begin position="76"/>
        <end position="95"/>
    </location>
</feature>
<evidence type="ECO:0000256" key="2">
    <source>
        <dbReference type="ARBA" id="ARBA00022771"/>
    </source>
</evidence>
<evidence type="ECO:0000313" key="7">
    <source>
        <dbReference type="EMBL" id="KFH40751.1"/>
    </source>
</evidence>
<evidence type="ECO:0000256" key="3">
    <source>
        <dbReference type="ARBA" id="ARBA00022833"/>
    </source>
</evidence>
<dbReference type="SUPFAM" id="SSF57850">
    <property type="entry name" value="RING/U-box"/>
    <property type="match status" value="1"/>
</dbReference>
<keyword evidence="2" id="KW-0863">Zinc-finger</keyword>
<keyword evidence="3" id="KW-0862">Zinc</keyword>
<dbReference type="InterPro" id="IPR011016">
    <property type="entry name" value="Znf_RING-CH"/>
</dbReference>
<gene>
    <name evidence="7" type="ORF">ACRE_085410</name>
</gene>
<sequence>MDPQPNWDWSSVPEGTDAAFSSGRDTGQTNGATPRNPRPEQQPQDTPRSEPNRRPRYGPRSCRICLDTEHPKFPTGATTTLGISSASSKPVYESDDPELGRLLSPCKCKGSQKYVHEGCLNAWRLANPTAARNYWQCPTCKFTYRMSRLHWASVLSGKATRVALTVIVLILSLFILGFIADPLLDLWFDPFGTLTDTVANVITDIEALKEPPRHEPTTWSEHFAKGFFSLGLVGIVKSMFAMTPWQWFYYRGGGLMGGGGGRRAGTGRARAENMSWLFILIGAFTFLAAIWRFVNAMSTRLLRNVSDRVMDVGEDDGDEDQ</sequence>
<organism evidence="7 8">
    <name type="scientific">Hapsidospora chrysogenum (strain ATCC 11550 / CBS 779.69 / DSM 880 / IAM 14645 / JCM 23072 / IMI 49137)</name>
    <name type="common">Acremonium chrysogenum</name>
    <dbReference type="NCBI Taxonomy" id="857340"/>
    <lineage>
        <taxon>Eukaryota</taxon>
        <taxon>Fungi</taxon>
        <taxon>Dikarya</taxon>
        <taxon>Ascomycota</taxon>
        <taxon>Pezizomycotina</taxon>
        <taxon>Sordariomycetes</taxon>
        <taxon>Hypocreomycetidae</taxon>
        <taxon>Hypocreales</taxon>
        <taxon>Bionectriaceae</taxon>
        <taxon>Hapsidospora</taxon>
    </lineage>
</organism>
<dbReference type="Pfam" id="PF12906">
    <property type="entry name" value="RINGv"/>
    <property type="match status" value="1"/>
</dbReference>
<keyword evidence="5" id="KW-0472">Membrane</keyword>
<reference evidence="8" key="1">
    <citation type="journal article" date="2014" name="Genome Announc.">
        <title>Genome sequence and annotation of Acremonium chrysogenum, producer of the beta-lactam antibiotic cephalosporin C.</title>
        <authorList>
            <person name="Terfehr D."/>
            <person name="Dahlmann T.A."/>
            <person name="Specht T."/>
            <person name="Zadra I."/>
            <person name="Kuernsteiner H."/>
            <person name="Kueck U."/>
        </authorList>
    </citation>
    <scope>NUCLEOTIDE SEQUENCE [LARGE SCALE GENOMIC DNA]</scope>
    <source>
        <strain evidence="8">ATCC 11550 / CBS 779.69 / DSM 880 / IAM 14645 / JCM 23072 / IMI 49137</strain>
    </source>
</reference>
<dbReference type="CDD" id="cd16495">
    <property type="entry name" value="RING_CH-C4HC3_MARCH"/>
    <property type="match status" value="1"/>
</dbReference>
<dbReference type="STRING" id="857340.A0A086SUG9"/>
<evidence type="ECO:0000256" key="1">
    <source>
        <dbReference type="ARBA" id="ARBA00022723"/>
    </source>
</evidence>
<feature type="domain" description="RING-CH-type" evidence="6">
    <location>
        <begin position="54"/>
        <end position="147"/>
    </location>
</feature>